<dbReference type="Proteomes" id="UP000218811">
    <property type="component" value="Unassembled WGS sequence"/>
</dbReference>
<accession>A0A2H3J0G9</accession>
<dbReference type="OrthoDB" id="2803498at2759"/>
<dbReference type="EMBL" id="KB467854">
    <property type="protein sequence ID" value="PCH35461.1"/>
    <property type="molecule type" value="Genomic_DNA"/>
</dbReference>
<reference evidence="1 2" key="1">
    <citation type="journal article" date="2012" name="Science">
        <title>The Paleozoic origin of enzymatic lignin decomposition reconstructed from 31 fungal genomes.</title>
        <authorList>
            <person name="Floudas D."/>
            <person name="Binder M."/>
            <person name="Riley R."/>
            <person name="Barry K."/>
            <person name="Blanchette R.A."/>
            <person name="Henrissat B."/>
            <person name="Martinez A.T."/>
            <person name="Otillar R."/>
            <person name="Spatafora J.W."/>
            <person name="Yadav J.S."/>
            <person name="Aerts A."/>
            <person name="Benoit I."/>
            <person name="Boyd A."/>
            <person name="Carlson A."/>
            <person name="Copeland A."/>
            <person name="Coutinho P.M."/>
            <person name="de Vries R.P."/>
            <person name="Ferreira P."/>
            <person name="Findley K."/>
            <person name="Foster B."/>
            <person name="Gaskell J."/>
            <person name="Glotzer D."/>
            <person name="Gorecki P."/>
            <person name="Heitman J."/>
            <person name="Hesse C."/>
            <person name="Hori C."/>
            <person name="Igarashi K."/>
            <person name="Jurgens J.A."/>
            <person name="Kallen N."/>
            <person name="Kersten P."/>
            <person name="Kohler A."/>
            <person name="Kuees U."/>
            <person name="Kumar T.K.A."/>
            <person name="Kuo A."/>
            <person name="LaButti K."/>
            <person name="Larrondo L.F."/>
            <person name="Lindquist E."/>
            <person name="Ling A."/>
            <person name="Lombard V."/>
            <person name="Lucas S."/>
            <person name="Lundell T."/>
            <person name="Martin R."/>
            <person name="McLaughlin D.J."/>
            <person name="Morgenstern I."/>
            <person name="Morin E."/>
            <person name="Murat C."/>
            <person name="Nagy L.G."/>
            <person name="Nolan M."/>
            <person name="Ohm R.A."/>
            <person name="Patyshakuliyeva A."/>
            <person name="Rokas A."/>
            <person name="Ruiz-Duenas F.J."/>
            <person name="Sabat G."/>
            <person name="Salamov A."/>
            <person name="Samejima M."/>
            <person name="Schmutz J."/>
            <person name="Slot J.C."/>
            <person name="St John F."/>
            <person name="Stenlid J."/>
            <person name="Sun H."/>
            <person name="Sun S."/>
            <person name="Syed K."/>
            <person name="Tsang A."/>
            <person name="Wiebenga A."/>
            <person name="Young D."/>
            <person name="Pisabarro A."/>
            <person name="Eastwood D.C."/>
            <person name="Martin F."/>
            <person name="Cullen D."/>
            <person name="Grigoriev I.V."/>
            <person name="Hibbett D.S."/>
        </authorList>
    </citation>
    <scope>NUCLEOTIDE SEQUENCE [LARGE SCALE GENOMIC DNA]</scope>
    <source>
        <strain evidence="1 2">MD-104</strain>
    </source>
</reference>
<keyword evidence="2" id="KW-1185">Reference proteome</keyword>
<evidence type="ECO:0000313" key="2">
    <source>
        <dbReference type="Proteomes" id="UP000218811"/>
    </source>
</evidence>
<feature type="non-terminal residue" evidence="1">
    <location>
        <position position="1"/>
    </location>
</feature>
<name>A0A2H3J0G9_WOLCO</name>
<sequence>NMSCSLIAGMALLQNARIIDQNKPLTLMVDAGFYLGDSIDPAIACLHLYNGLHVDFSEESINCFVIASVTQFDSNATTFSSVLCSDEYDLMGDIIYVCFSYQYNTRLQPFMMICGQAENIQECPSTFDVKATQYVSHLASIKNWANGQLPLRIEILDSPCYMKNKLMPKRAGTKLCSWVTQTACGTHRLSIGLRKEDESSMSTAEGR</sequence>
<dbReference type="STRING" id="742152.A0A2H3J0G9"/>
<organism evidence="1 2">
    <name type="scientific">Wolfiporia cocos (strain MD-104)</name>
    <name type="common">Brown rot fungus</name>
    <dbReference type="NCBI Taxonomy" id="742152"/>
    <lineage>
        <taxon>Eukaryota</taxon>
        <taxon>Fungi</taxon>
        <taxon>Dikarya</taxon>
        <taxon>Basidiomycota</taxon>
        <taxon>Agaricomycotina</taxon>
        <taxon>Agaricomycetes</taxon>
        <taxon>Polyporales</taxon>
        <taxon>Phaeolaceae</taxon>
        <taxon>Wolfiporia</taxon>
    </lineage>
</organism>
<dbReference type="AlphaFoldDB" id="A0A2H3J0G9"/>
<evidence type="ECO:0000313" key="1">
    <source>
        <dbReference type="EMBL" id="PCH35461.1"/>
    </source>
</evidence>
<proteinExistence type="predicted"/>
<protein>
    <submittedName>
        <fullName evidence="1">Uncharacterized protein</fullName>
    </submittedName>
</protein>
<gene>
    <name evidence="1" type="ORF">WOLCODRAFT_80400</name>
</gene>